<name>A0A366EET2_9BACI</name>
<sequence length="200" mass="22129">MILLSKLVGENDIYIFNKEVDGIMSLEKQLEALLAEWMATDYLRKGELFVVGCSTSEVSGATIGTSGSEEVAHSIFKYMQKLQEKTGIELAFQCCEHLNRALVIDRTVAERKGYDPVHVVPVKHAGGSMATYAFHHMDDPVLVEHIQAHAGIDIGETMIGMHVKPVAVPLRFNQRFLGQARVNAAYTRPKLIGGARAIYE</sequence>
<dbReference type="EMBL" id="QNRI01000002">
    <property type="protein sequence ID" value="RBP00536.1"/>
    <property type="molecule type" value="Genomic_DNA"/>
</dbReference>
<comment type="similarity">
    <text evidence="1">Belongs to the UPF0340 family.</text>
</comment>
<reference evidence="2 3" key="1">
    <citation type="submission" date="2018-06" db="EMBL/GenBank/DDBJ databases">
        <title>Genomic Encyclopedia of Type Strains, Phase IV (KMG-IV): sequencing the most valuable type-strain genomes for metagenomic binning, comparative biology and taxonomic classification.</title>
        <authorList>
            <person name="Goeker M."/>
        </authorList>
    </citation>
    <scope>NUCLEOTIDE SEQUENCE [LARGE SCALE GENOMIC DNA]</scope>
    <source>
        <strain evidence="2 3">DSM 15140</strain>
    </source>
</reference>
<dbReference type="AlphaFoldDB" id="A0A366EET2"/>
<evidence type="ECO:0000313" key="2">
    <source>
        <dbReference type="EMBL" id="RBP00536.1"/>
    </source>
</evidence>
<proteinExistence type="inferred from homology"/>
<dbReference type="Proteomes" id="UP000252254">
    <property type="component" value="Unassembled WGS sequence"/>
</dbReference>
<accession>A0A366EET2</accession>
<keyword evidence="3" id="KW-1185">Reference proteome</keyword>
<dbReference type="PIRSF" id="PIRSF007510">
    <property type="entry name" value="UCP007510"/>
    <property type="match status" value="1"/>
</dbReference>
<dbReference type="SUPFAM" id="SSF110710">
    <property type="entry name" value="TTHA0583/YokD-like"/>
    <property type="match status" value="1"/>
</dbReference>
<gene>
    <name evidence="2" type="ORF">DES48_102300</name>
</gene>
<protein>
    <recommendedName>
        <fullName evidence="1">UPF0340 protein DES48_102300</fullName>
    </recommendedName>
</protein>
<dbReference type="InterPro" id="IPR006340">
    <property type="entry name" value="DUF436"/>
</dbReference>
<dbReference type="Gene3D" id="3.40.50.10360">
    <property type="entry name" value="Hypothetical protein TT1679"/>
    <property type="match status" value="1"/>
</dbReference>
<organism evidence="2 3">
    <name type="scientific">Paraliobacillus ryukyuensis</name>
    <dbReference type="NCBI Taxonomy" id="200904"/>
    <lineage>
        <taxon>Bacteria</taxon>
        <taxon>Bacillati</taxon>
        <taxon>Bacillota</taxon>
        <taxon>Bacilli</taxon>
        <taxon>Bacillales</taxon>
        <taxon>Bacillaceae</taxon>
        <taxon>Paraliobacillus</taxon>
    </lineage>
</organism>
<comment type="caution">
    <text evidence="2">The sequence shown here is derived from an EMBL/GenBank/DDBJ whole genome shotgun (WGS) entry which is preliminary data.</text>
</comment>
<dbReference type="Pfam" id="PF04260">
    <property type="entry name" value="DUF436"/>
    <property type="match status" value="1"/>
</dbReference>
<evidence type="ECO:0000313" key="3">
    <source>
        <dbReference type="Proteomes" id="UP000252254"/>
    </source>
</evidence>
<dbReference type="STRING" id="200904.GCA_900168775_00572"/>
<dbReference type="HAMAP" id="MF_00800">
    <property type="entry name" value="UPF0340"/>
    <property type="match status" value="1"/>
</dbReference>
<evidence type="ECO:0000256" key="1">
    <source>
        <dbReference type="HAMAP-Rule" id="MF_00800"/>
    </source>
</evidence>
<dbReference type="InterPro" id="IPR028345">
    <property type="entry name" value="Antibiotic_NAT-like"/>
</dbReference>
<dbReference type="NCBIfam" id="TIGR01440">
    <property type="entry name" value="TIGR01440 family protein"/>
    <property type="match status" value="1"/>
</dbReference>